<dbReference type="EMBL" id="ML119836">
    <property type="protein sequence ID" value="RPA73040.1"/>
    <property type="molecule type" value="Genomic_DNA"/>
</dbReference>
<feature type="compositionally biased region" description="Basic and acidic residues" evidence="1">
    <location>
        <begin position="155"/>
        <end position="172"/>
    </location>
</feature>
<feature type="region of interest" description="Disordered" evidence="1">
    <location>
        <begin position="421"/>
        <end position="451"/>
    </location>
</feature>
<dbReference type="PANTHER" id="PTHR34776">
    <property type="entry name" value="F17F16.3 PROTEIN"/>
    <property type="match status" value="1"/>
</dbReference>
<feature type="compositionally biased region" description="Basic residues" evidence="1">
    <location>
        <begin position="22"/>
        <end position="33"/>
    </location>
</feature>
<feature type="region of interest" description="Disordered" evidence="1">
    <location>
        <begin position="1"/>
        <end position="201"/>
    </location>
</feature>
<feature type="compositionally biased region" description="Low complexity" evidence="1">
    <location>
        <begin position="10"/>
        <end position="20"/>
    </location>
</feature>
<dbReference type="PANTHER" id="PTHR34776:SF1">
    <property type="entry name" value="F17F16.3 PROTEIN"/>
    <property type="match status" value="1"/>
</dbReference>
<accession>A0A3N4HMG5</accession>
<evidence type="ECO:0000313" key="2">
    <source>
        <dbReference type="EMBL" id="RPA73040.1"/>
    </source>
</evidence>
<evidence type="ECO:0000256" key="1">
    <source>
        <dbReference type="SAM" id="MobiDB-lite"/>
    </source>
</evidence>
<proteinExistence type="predicted"/>
<feature type="compositionally biased region" description="Basic and acidic residues" evidence="1">
    <location>
        <begin position="421"/>
        <end position="436"/>
    </location>
</feature>
<organism evidence="2 3">
    <name type="scientific">Ascobolus immersus RN42</name>
    <dbReference type="NCBI Taxonomy" id="1160509"/>
    <lineage>
        <taxon>Eukaryota</taxon>
        <taxon>Fungi</taxon>
        <taxon>Dikarya</taxon>
        <taxon>Ascomycota</taxon>
        <taxon>Pezizomycotina</taxon>
        <taxon>Pezizomycetes</taxon>
        <taxon>Pezizales</taxon>
        <taxon>Ascobolaceae</taxon>
        <taxon>Ascobolus</taxon>
    </lineage>
</organism>
<dbReference type="AlphaFoldDB" id="A0A3N4HMG5"/>
<feature type="compositionally biased region" description="Acidic residues" evidence="1">
    <location>
        <begin position="58"/>
        <end position="70"/>
    </location>
</feature>
<reference evidence="2 3" key="1">
    <citation type="journal article" date="2018" name="Nat. Ecol. Evol.">
        <title>Pezizomycetes genomes reveal the molecular basis of ectomycorrhizal truffle lifestyle.</title>
        <authorList>
            <person name="Murat C."/>
            <person name="Payen T."/>
            <person name="Noel B."/>
            <person name="Kuo A."/>
            <person name="Morin E."/>
            <person name="Chen J."/>
            <person name="Kohler A."/>
            <person name="Krizsan K."/>
            <person name="Balestrini R."/>
            <person name="Da Silva C."/>
            <person name="Montanini B."/>
            <person name="Hainaut M."/>
            <person name="Levati E."/>
            <person name="Barry K.W."/>
            <person name="Belfiori B."/>
            <person name="Cichocki N."/>
            <person name="Clum A."/>
            <person name="Dockter R.B."/>
            <person name="Fauchery L."/>
            <person name="Guy J."/>
            <person name="Iotti M."/>
            <person name="Le Tacon F."/>
            <person name="Lindquist E.A."/>
            <person name="Lipzen A."/>
            <person name="Malagnac F."/>
            <person name="Mello A."/>
            <person name="Molinier V."/>
            <person name="Miyauchi S."/>
            <person name="Poulain J."/>
            <person name="Riccioni C."/>
            <person name="Rubini A."/>
            <person name="Sitrit Y."/>
            <person name="Splivallo R."/>
            <person name="Traeger S."/>
            <person name="Wang M."/>
            <person name="Zifcakova L."/>
            <person name="Wipf D."/>
            <person name="Zambonelli A."/>
            <person name="Paolocci F."/>
            <person name="Nowrousian M."/>
            <person name="Ottonello S."/>
            <person name="Baldrian P."/>
            <person name="Spatafora J.W."/>
            <person name="Henrissat B."/>
            <person name="Nagy L.G."/>
            <person name="Aury J.M."/>
            <person name="Wincker P."/>
            <person name="Grigoriev I.V."/>
            <person name="Bonfante P."/>
            <person name="Martin F.M."/>
        </authorList>
    </citation>
    <scope>NUCLEOTIDE SEQUENCE [LARGE SCALE GENOMIC DNA]</scope>
    <source>
        <strain evidence="2 3">RN42</strain>
    </source>
</reference>
<keyword evidence="3" id="KW-1185">Reference proteome</keyword>
<feature type="compositionally biased region" description="Basic and acidic residues" evidence="1">
    <location>
        <begin position="106"/>
        <end position="122"/>
    </location>
</feature>
<dbReference type="STRING" id="1160509.A0A3N4HMG5"/>
<protein>
    <submittedName>
        <fullName evidence="2">Uncharacterized protein</fullName>
    </submittedName>
</protein>
<sequence>MPTTRGQARAANGGAPAVKPKPAPKKAVPKRKASPKDTTKEKEDSPKVSDEKRKADEVESIEENEDDLDDEKQTKLAKTKENQDVKEAEKEKTNDSEEKDEASDEEQNKETQIDANKRKVEEEEKNDVQMVDGDKESQSEDNKSKTNETTVTSVRDGEVVKQEEKSEKKEEDTPMADAPQEESKINPETEQPETLNGTPNPVIEKGTFYWFFRNKVDVDEAESLDDVQRAYMVMRPIPHGQKPGNDDVKNEDINRVLIFPKKKFPSVGHHEREICFLEKPNSSVTTIRDTVLASRSYETKTKGTRTLAAAQAVASGVYSILKGSDDRSTHFAYILTSPTDLTSVTTEFGLHERGSFVISVRNPEFKPTAPQGVPVGKNVDMPTDLKEKFNGKRWTAVDREFLDVEGVQILWVGESGNVHVAGEEGKQEEAAKKDLEGLEEEDKERVEGLKADDPVFDDLDLDAKNFEGLKVSWD</sequence>
<feature type="compositionally biased region" description="Basic and acidic residues" evidence="1">
    <location>
        <begin position="34"/>
        <end position="57"/>
    </location>
</feature>
<dbReference type="Proteomes" id="UP000275078">
    <property type="component" value="Unassembled WGS sequence"/>
</dbReference>
<evidence type="ECO:0000313" key="3">
    <source>
        <dbReference type="Proteomes" id="UP000275078"/>
    </source>
</evidence>
<dbReference type="OrthoDB" id="1028014at2759"/>
<feature type="compositionally biased region" description="Polar residues" evidence="1">
    <location>
        <begin position="188"/>
        <end position="199"/>
    </location>
</feature>
<gene>
    <name evidence="2" type="ORF">BJ508DRAFT_244519</name>
</gene>
<feature type="compositionally biased region" description="Basic and acidic residues" evidence="1">
    <location>
        <begin position="71"/>
        <end position="96"/>
    </location>
</feature>
<feature type="compositionally biased region" description="Basic and acidic residues" evidence="1">
    <location>
        <begin position="132"/>
        <end position="146"/>
    </location>
</feature>
<name>A0A3N4HMG5_ASCIM</name>